<comment type="caution">
    <text evidence="11">The sequence shown here is derived from an EMBL/GenBank/DDBJ whole genome shotgun (WGS) entry which is preliminary data.</text>
</comment>
<dbReference type="EMBL" id="JAGTJQ010000001">
    <property type="protein sequence ID" value="KAH7041302.1"/>
    <property type="molecule type" value="Genomic_DNA"/>
</dbReference>
<keyword evidence="8 9" id="KW-0472">Membrane</keyword>
<name>A0A9P8YJV7_9PEZI</name>
<dbReference type="Pfam" id="PF00153">
    <property type="entry name" value="Mito_carr"/>
    <property type="match status" value="3"/>
</dbReference>
<evidence type="ECO:0000256" key="5">
    <source>
        <dbReference type="ARBA" id="ARBA00022737"/>
    </source>
</evidence>
<feature type="repeat" description="Solcar" evidence="9">
    <location>
        <begin position="2"/>
        <end position="98"/>
    </location>
</feature>
<dbReference type="Gene3D" id="1.50.40.10">
    <property type="entry name" value="Mitochondrial carrier domain"/>
    <property type="match status" value="1"/>
</dbReference>
<dbReference type="InterPro" id="IPR018108">
    <property type="entry name" value="MCP_transmembrane"/>
</dbReference>
<feature type="non-terminal residue" evidence="11">
    <location>
        <position position="1"/>
    </location>
</feature>
<feature type="repeat" description="Solcar" evidence="9">
    <location>
        <begin position="116"/>
        <end position="209"/>
    </location>
</feature>
<feature type="non-terminal residue" evidence="11">
    <location>
        <position position="333"/>
    </location>
</feature>
<evidence type="ECO:0000256" key="10">
    <source>
        <dbReference type="RuleBase" id="RU000488"/>
    </source>
</evidence>
<dbReference type="RefSeq" id="XP_046019357.1">
    <property type="nucleotide sequence ID" value="XM_046149116.1"/>
</dbReference>
<comment type="subcellular location">
    <subcellularLocation>
        <location evidence="1">Membrane</location>
        <topology evidence="1">Multi-pass membrane protein</topology>
    </subcellularLocation>
</comment>
<keyword evidence="3 10" id="KW-0813">Transport</keyword>
<dbReference type="InterPro" id="IPR023395">
    <property type="entry name" value="MCP_dom_sf"/>
</dbReference>
<evidence type="ECO:0000256" key="2">
    <source>
        <dbReference type="ARBA" id="ARBA00006375"/>
    </source>
</evidence>
<proteinExistence type="inferred from homology"/>
<organism evidence="11 12">
    <name type="scientific">Microdochium trichocladiopsis</name>
    <dbReference type="NCBI Taxonomy" id="1682393"/>
    <lineage>
        <taxon>Eukaryota</taxon>
        <taxon>Fungi</taxon>
        <taxon>Dikarya</taxon>
        <taxon>Ascomycota</taxon>
        <taxon>Pezizomycotina</taxon>
        <taxon>Sordariomycetes</taxon>
        <taxon>Xylariomycetidae</taxon>
        <taxon>Xylariales</taxon>
        <taxon>Microdochiaceae</taxon>
        <taxon>Microdochium</taxon>
    </lineage>
</organism>
<dbReference type="AlphaFoldDB" id="A0A9P8YJV7"/>
<evidence type="ECO:0000256" key="6">
    <source>
        <dbReference type="ARBA" id="ARBA00022792"/>
    </source>
</evidence>
<keyword evidence="6" id="KW-0496">Mitochondrion</keyword>
<keyword evidence="5" id="KW-0677">Repeat</keyword>
<dbReference type="PROSITE" id="PS50920">
    <property type="entry name" value="SOLCAR"/>
    <property type="match status" value="3"/>
</dbReference>
<dbReference type="GO" id="GO:0016020">
    <property type="term" value="C:membrane"/>
    <property type="evidence" value="ECO:0007669"/>
    <property type="project" value="UniProtKB-SubCell"/>
</dbReference>
<keyword evidence="6" id="KW-0999">Mitochondrion inner membrane</keyword>
<evidence type="ECO:0000256" key="3">
    <source>
        <dbReference type="ARBA" id="ARBA00022448"/>
    </source>
</evidence>
<gene>
    <name evidence="11" type="ORF">B0I36DRAFT_228724</name>
</gene>
<keyword evidence="7" id="KW-1133">Transmembrane helix</keyword>
<comment type="similarity">
    <text evidence="2 10">Belongs to the mitochondrial carrier (TC 2.A.29) family.</text>
</comment>
<evidence type="ECO:0000313" key="12">
    <source>
        <dbReference type="Proteomes" id="UP000756346"/>
    </source>
</evidence>
<evidence type="ECO:0000256" key="8">
    <source>
        <dbReference type="ARBA" id="ARBA00023136"/>
    </source>
</evidence>
<reference evidence="11" key="1">
    <citation type="journal article" date="2021" name="Nat. Commun.">
        <title>Genetic determinants of endophytism in the Arabidopsis root mycobiome.</title>
        <authorList>
            <person name="Mesny F."/>
            <person name="Miyauchi S."/>
            <person name="Thiergart T."/>
            <person name="Pickel B."/>
            <person name="Atanasova L."/>
            <person name="Karlsson M."/>
            <person name="Huettel B."/>
            <person name="Barry K.W."/>
            <person name="Haridas S."/>
            <person name="Chen C."/>
            <person name="Bauer D."/>
            <person name="Andreopoulos W."/>
            <person name="Pangilinan J."/>
            <person name="LaButti K."/>
            <person name="Riley R."/>
            <person name="Lipzen A."/>
            <person name="Clum A."/>
            <person name="Drula E."/>
            <person name="Henrissat B."/>
            <person name="Kohler A."/>
            <person name="Grigoriev I.V."/>
            <person name="Martin F.M."/>
            <person name="Hacquard S."/>
        </authorList>
    </citation>
    <scope>NUCLEOTIDE SEQUENCE</scope>
    <source>
        <strain evidence="11">MPI-CAGE-CH-0230</strain>
    </source>
</reference>
<evidence type="ECO:0000256" key="7">
    <source>
        <dbReference type="ARBA" id="ARBA00022989"/>
    </source>
</evidence>
<protein>
    <submittedName>
        <fullName evidence="11">Mitochondrial carrier domain-containing protein</fullName>
    </submittedName>
</protein>
<dbReference type="SUPFAM" id="SSF103506">
    <property type="entry name" value="Mitochondrial carrier"/>
    <property type="match status" value="1"/>
</dbReference>
<evidence type="ECO:0000256" key="1">
    <source>
        <dbReference type="ARBA" id="ARBA00004141"/>
    </source>
</evidence>
<feature type="repeat" description="Solcar" evidence="9">
    <location>
        <begin position="223"/>
        <end position="316"/>
    </location>
</feature>
<keyword evidence="4 9" id="KW-0812">Transmembrane</keyword>
<sequence length="333" mass="35957">VLPALHHALSGSTGTVIATCTLYPLSLVIARLQVQRQLLTDASAATGTEYAGILDAFSRIYGDEGGLRALYSGLSQDAAKSFLDSFLFFMFYEWFRGAATARRRRIRGANHAKQGLGVLEDLAVGMAAGAVSRAFTTPIANVVTRKQTASLLEDDENGISASDKSVMQILKDIRQEKGLTGLWGGYSATLLLTLNPALTFFLQDFLKKTLLGSDRWDDPGPQLTFLLAASSKAAASAITYPFQIAKTRLQAGVPLESQDSAEDEEQALLKSIFGTIAQIVHAEGVGALYDGIQGELLKGFFSHGTTMLAKDVIHKLLFKLYLFTASLLAEWRA</sequence>
<dbReference type="PANTHER" id="PTHR45939:SF2">
    <property type="entry name" value="CARRIER PROTEIN, PUTATIVE (AFU_ORTHOLOGUE AFUA_2G13870)-RELATED"/>
    <property type="match status" value="1"/>
</dbReference>
<dbReference type="GO" id="GO:0015217">
    <property type="term" value="F:ADP transmembrane transporter activity"/>
    <property type="evidence" value="ECO:0007669"/>
    <property type="project" value="TreeGrafter"/>
</dbReference>
<dbReference type="OrthoDB" id="18574at2759"/>
<evidence type="ECO:0000256" key="9">
    <source>
        <dbReference type="PROSITE-ProRule" id="PRU00282"/>
    </source>
</evidence>
<dbReference type="InterPro" id="IPR052217">
    <property type="entry name" value="Mito/Peroxisomal_Carrier"/>
</dbReference>
<dbReference type="Proteomes" id="UP000756346">
    <property type="component" value="Unassembled WGS sequence"/>
</dbReference>
<keyword evidence="12" id="KW-1185">Reference proteome</keyword>
<accession>A0A9P8YJV7</accession>
<dbReference type="PANTHER" id="PTHR45939">
    <property type="entry name" value="PEROXISOMAL MEMBRANE PROTEIN PMP34-RELATED"/>
    <property type="match status" value="1"/>
</dbReference>
<evidence type="ECO:0000256" key="4">
    <source>
        <dbReference type="ARBA" id="ARBA00022692"/>
    </source>
</evidence>
<evidence type="ECO:0000313" key="11">
    <source>
        <dbReference type="EMBL" id="KAH7041302.1"/>
    </source>
</evidence>
<dbReference type="GeneID" id="70178662"/>